<keyword evidence="2" id="KW-0472">Membrane</keyword>
<feature type="compositionally biased region" description="Low complexity" evidence="1">
    <location>
        <begin position="209"/>
        <end position="218"/>
    </location>
</feature>
<feature type="transmembrane region" description="Helical" evidence="2">
    <location>
        <begin position="428"/>
        <end position="449"/>
    </location>
</feature>
<evidence type="ECO:0000256" key="1">
    <source>
        <dbReference type="SAM" id="MobiDB-lite"/>
    </source>
</evidence>
<keyword evidence="2" id="KW-1133">Transmembrane helix</keyword>
<feature type="compositionally biased region" description="Polar residues" evidence="1">
    <location>
        <begin position="193"/>
        <end position="206"/>
    </location>
</feature>
<accession>A0ABT8U4Z3</accession>
<organism evidence="3 4">
    <name type="scientific">Chryseobacterium urinae</name>
    <dbReference type="NCBI Taxonomy" id="3058400"/>
    <lineage>
        <taxon>Bacteria</taxon>
        <taxon>Pseudomonadati</taxon>
        <taxon>Bacteroidota</taxon>
        <taxon>Flavobacteriia</taxon>
        <taxon>Flavobacteriales</taxon>
        <taxon>Weeksellaceae</taxon>
        <taxon>Chryseobacterium group</taxon>
        <taxon>Chryseobacterium</taxon>
    </lineage>
</organism>
<feature type="transmembrane region" description="Helical" evidence="2">
    <location>
        <begin position="522"/>
        <end position="543"/>
    </location>
</feature>
<name>A0ABT8U4Z3_9FLAO</name>
<feature type="transmembrane region" description="Helical" evidence="2">
    <location>
        <begin position="353"/>
        <end position="375"/>
    </location>
</feature>
<sequence length="624" mass="71325">MFSKFTQKLSFLFSFLKKKDVLDILEEHIDEKLQLESKDFFALSYLSKNKVFTKESILSYYHSNKFSIIDDLHHIRGKYLHKWAELRNTKFQYTLLTALPKDRNLKKFEEREKFEEKVETQNSYAQNGMQYIHGNLAQEHILSSENNLFLSKAEHLKAENYFTSIENASIGLQIETARNEDIYERMYENPTETWSRYSDQNRSNADVGSKNSDSSNSSQTVHGVGNAKGSHSIEYPEFPEQTSVPKHSFDHGDVNTFVYTPQNAKRPIDASAFDSPLEFKNYEDEERNIPGYLLEEYELLKSIHSYGTAYCDAHCFPREAPETDITLPQNAKTATHIPNVKGNILSGVSLKTALAFLIASLLGIAVEFFVFQSILTNSFMLTKEKAMVSGGIAVALSETMSFLFFGQIKSFVLMDNVLSWKNLPKSRVFYFLITAILVYTASLGSVYFFHIQHKKDVSDYVMLQSERQSNIAEAELSETPTDTAVYSEAGNKKHQEAEEKALKEEWFVTALKAISIGLSSSLMLLVNAVLLIITMLFFNSYFLQLRIRKLSGSLALLESNFNSRQDRLFYLRTKGRYIISLIGQKLFIQSIKARGSYSYSKTRKNKTSFDMPFPLNGNGSKVQL</sequence>
<evidence type="ECO:0000256" key="2">
    <source>
        <dbReference type="SAM" id="Phobius"/>
    </source>
</evidence>
<reference evidence="3" key="1">
    <citation type="submission" date="2023-07" db="EMBL/GenBank/DDBJ databases">
        <title>AMR profile of multidrug- resistance Chryseobacterium gambrini related strain.</title>
        <authorList>
            <person name="Kirdat K."/>
            <person name="Bhatt A."/>
            <person name="Kuyare S."/>
            <person name="Yadav A."/>
        </authorList>
    </citation>
    <scope>NUCLEOTIDE SEQUENCE</scope>
    <source>
        <strain evidence="3">APV-1</strain>
    </source>
</reference>
<protein>
    <submittedName>
        <fullName evidence="3">Uncharacterized protein</fullName>
    </submittedName>
</protein>
<gene>
    <name evidence="3" type="ORF">QWT87_11485</name>
</gene>
<keyword evidence="4" id="KW-1185">Reference proteome</keyword>
<feature type="transmembrane region" description="Helical" evidence="2">
    <location>
        <begin position="387"/>
        <end position="408"/>
    </location>
</feature>
<feature type="region of interest" description="Disordered" evidence="1">
    <location>
        <begin position="193"/>
        <end position="234"/>
    </location>
</feature>
<dbReference type="EMBL" id="JAULSJ010000015">
    <property type="protein sequence ID" value="MDO3425511.1"/>
    <property type="molecule type" value="Genomic_DNA"/>
</dbReference>
<proteinExistence type="predicted"/>
<evidence type="ECO:0000313" key="4">
    <source>
        <dbReference type="Proteomes" id="UP001168128"/>
    </source>
</evidence>
<keyword evidence="2" id="KW-0812">Transmembrane</keyword>
<evidence type="ECO:0000313" key="3">
    <source>
        <dbReference type="EMBL" id="MDO3425511.1"/>
    </source>
</evidence>
<comment type="caution">
    <text evidence="3">The sequence shown here is derived from an EMBL/GenBank/DDBJ whole genome shotgun (WGS) entry which is preliminary data.</text>
</comment>
<dbReference type="Proteomes" id="UP001168128">
    <property type="component" value="Unassembled WGS sequence"/>
</dbReference>
<dbReference type="RefSeq" id="WP_302716195.1">
    <property type="nucleotide sequence ID" value="NZ_JAULSJ010000015.1"/>
</dbReference>